<sequence length="222" mass="25248">MKPIYLALSKPSERVPLCGSRFWGHPDLPRGYPYPCFPDADGDPFEYTFICQINLSEAAPYDTEGRLPHRGLLSFFAKIEHYLGRFDGGDSLSGYISEPEDVKVLFFPEVGSPGIPTDFEGVVLVDDRGRPIGPEELRIDFSRRPSGRYCDEHALFAPPTHREWETWDPPFEDWEILLQVDSFSGEDFQLNFMDFGVLVFLIAPQDLAQGHFERVRGIVLST</sequence>
<name>A0A9D1HBK9_9FLAO</name>
<dbReference type="Pfam" id="PF09234">
    <property type="entry name" value="DUF1963"/>
    <property type="match status" value="2"/>
</dbReference>
<dbReference type="Proteomes" id="UP000824161">
    <property type="component" value="Unassembled WGS sequence"/>
</dbReference>
<dbReference type="PANTHER" id="PTHR36436:SF6">
    <property type="entry name" value="SLL5081 PROTEIN"/>
    <property type="match status" value="1"/>
</dbReference>
<dbReference type="Gene3D" id="2.30.320.10">
    <property type="entry name" value="YwqG-like"/>
    <property type="match status" value="1"/>
</dbReference>
<accession>A0A9D1HBK9</accession>
<dbReference type="AlphaFoldDB" id="A0A9D1HBK9"/>
<dbReference type="SUPFAM" id="SSF103032">
    <property type="entry name" value="Hypothetical protein YwqG"/>
    <property type="match status" value="1"/>
</dbReference>
<organism evidence="1 2">
    <name type="scientific">Candidatus Merdimorpha stercoravium</name>
    <dbReference type="NCBI Taxonomy" id="2840863"/>
    <lineage>
        <taxon>Bacteria</taxon>
        <taxon>Pseudomonadati</taxon>
        <taxon>Bacteroidota</taxon>
        <taxon>Flavobacteriia</taxon>
        <taxon>Flavobacteriales</taxon>
        <taxon>Candidatus Merdimorpha</taxon>
    </lineage>
</organism>
<dbReference type="InterPro" id="IPR035948">
    <property type="entry name" value="YwqG-like_sf"/>
</dbReference>
<evidence type="ECO:0000313" key="1">
    <source>
        <dbReference type="EMBL" id="HIT98370.1"/>
    </source>
</evidence>
<dbReference type="InterPro" id="IPR015315">
    <property type="entry name" value="DUF1963"/>
</dbReference>
<reference evidence="1" key="1">
    <citation type="submission" date="2020-10" db="EMBL/GenBank/DDBJ databases">
        <authorList>
            <person name="Gilroy R."/>
        </authorList>
    </citation>
    <scope>NUCLEOTIDE SEQUENCE</scope>
    <source>
        <strain evidence="1">1383</strain>
    </source>
</reference>
<dbReference type="EMBL" id="DVLY01000148">
    <property type="protein sequence ID" value="HIT98370.1"/>
    <property type="molecule type" value="Genomic_DNA"/>
</dbReference>
<reference evidence="1" key="2">
    <citation type="journal article" date="2021" name="PeerJ">
        <title>Extensive microbial diversity within the chicken gut microbiome revealed by metagenomics and culture.</title>
        <authorList>
            <person name="Gilroy R."/>
            <person name="Ravi A."/>
            <person name="Getino M."/>
            <person name="Pursley I."/>
            <person name="Horton D.L."/>
            <person name="Alikhan N.F."/>
            <person name="Baker D."/>
            <person name="Gharbi K."/>
            <person name="Hall N."/>
            <person name="Watson M."/>
            <person name="Adriaenssens E.M."/>
            <person name="Foster-Nyarko E."/>
            <person name="Jarju S."/>
            <person name="Secka A."/>
            <person name="Antonio M."/>
            <person name="Oren A."/>
            <person name="Chaudhuri R.R."/>
            <person name="La Ragione R."/>
            <person name="Hildebrand F."/>
            <person name="Pallen M.J."/>
        </authorList>
    </citation>
    <scope>NUCLEOTIDE SEQUENCE</scope>
    <source>
        <strain evidence="1">1383</strain>
    </source>
</reference>
<dbReference type="PANTHER" id="PTHR36436">
    <property type="entry name" value="SLL5081 PROTEIN"/>
    <property type="match status" value="1"/>
</dbReference>
<comment type="caution">
    <text evidence="1">The sequence shown here is derived from an EMBL/GenBank/DDBJ whole genome shotgun (WGS) entry which is preliminary data.</text>
</comment>
<gene>
    <name evidence="1" type="ORF">IAC44_05970</name>
</gene>
<evidence type="ECO:0000313" key="2">
    <source>
        <dbReference type="Proteomes" id="UP000824161"/>
    </source>
</evidence>
<proteinExistence type="predicted"/>
<protein>
    <submittedName>
        <fullName evidence="1">DUF1963 domain-containing protein</fullName>
    </submittedName>
</protein>